<dbReference type="SUPFAM" id="SSF47203">
    <property type="entry name" value="Acyl-CoA dehydrogenase C-terminal domain-like"/>
    <property type="match status" value="1"/>
</dbReference>
<dbReference type="Pfam" id="PF00441">
    <property type="entry name" value="Acyl-CoA_dh_1"/>
    <property type="match status" value="1"/>
</dbReference>
<dbReference type="Proteomes" id="UP000286734">
    <property type="component" value="Unassembled WGS sequence"/>
</dbReference>
<reference evidence="7 8" key="1">
    <citation type="journal article" date="2019" name="Extremophiles">
        <title>Biogeography of thermophiles and predominance of Thermus scotoductus in domestic water heaters.</title>
        <authorList>
            <person name="Wilpiszeski R.L."/>
            <person name="Zhang Z."/>
            <person name="House C.H."/>
        </authorList>
    </citation>
    <scope>NUCLEOTIDE SEQUENCE [LARGE SCALE GENOMIC DNA]</scope>
    <source>
        <strain evidence="7 8">34_S34</strain>
    </source>
</reference>
<feature type="non-terminal residue" evidence="7">
    <location>
        <position position="1"/>
    </location>
</feature>
<dbReference type="FunFam" id="1.20.140.10:FF:000001">
    <property type="entry name" value="Acyl-CoA dehydrogenase"/>
    <property type="match status" value="1"/>
</dbReference>
<accession>A0A430RBL9</accession>
<keyword evidence="4" id="KW-0274">FAD</keyword>
<evidence type="ECO:0000256" key="2">
    <source>
        <dbReference type="ARBA" id="ARBA00009347"/>
    </source>
</evidence>
<dbReference type="PANTHER" id="PTHR43884">
    <property type="entry name" value="ACYL-COA DEHYDROGENASE"/>
    <property type="match status" value="1"/>
</dbReference>
<keyword evidence="5" id="KW-0560">Oxidoreductase</keyword>
<evidence type="ECO:0000256" key="5">
    <source>
        <dbReference type="ARBA" id="ARBA00023002"/>
    </source>
</evidence>
<dbReference type="PROSITE" id="PS00073">
    <property type="entry name" value="ACYL_COA_DH_2"/>
    <property type="match status" value="1"/>
</dbReference>
<dbReference type="AlphaFoldDB" id="A0A430RBL9"/>
<evidence type="ECO:0000256" key="4">
    <source>
        <dbReference type="ARBA" id="ARBA00022827"/>
    </source>
</evidence>
<proteinExistence type="inferred from homology"/>
<evidence type="ECO:0000313" key="7">
    <source>
        <dbReference type="EMBL" id="RTH04768.1"/>
    </source>
</evidence>
<sequence>QRALDLSLRYAKERHQFGRPIASFQLVQAHLAQMKLDLEASRLLTYQAVAKKLKGERYTLEASMAKLFASEAANRVAYRAIQVHGGYGFFEEYEVARLYRDARILTLYEGTSEVQTLVIGAHLTGVRAFG</sequence>
<dbReference type="PANTHER" id="PTHR43884:SF12">
    <property type="entry name" value="ISOVALERYL-COA DEHYDROGENASE, MITOCHONDRIAL-RELATED"/>
    <property type="match status" value="1"/>
</dbReference>
<comment type="cofactor">
    <cofactor evidence="1">
        <name>FAD</name>
        <dbReference type="ChEBI" id="CHEBI:57692"/>
    </cofactor>
</comment>
<dbReference type="EMBL" id="PELP01000150">
    <property type="protein sequence ID" value="RTH04768.1"/>
    <property type="molecule type" value="Genomic_DNA"/>
</dbReference>
<dbReference type="InterPro" id="IPR036250">
    <property type="entry name" value="AcylCo_DH-like_C"/>
</dbReference>
<evidence type="ECO:0000313" key="8">
    <source>
        <dbReference type="Proteomes" id="UP000286734"/>
    </source>
</evidence>
<evidence type="ECO:0000256" key="3">
    <source>
        <dbReference type="ARBA" id="ARBA00022630"/>
    </source>
</evidence>
<keyword evidence="3" id="KW-0285">Flavoprotein</keyword>
<feature type="domain" description="Acyl-CoA dehydrogenase/oxidase C-terminal" evidence="6">
    <location>
        <begin position="1"/>
        <end position="123"/>
    </location>
</feature>
<comment type="caution">
    <text evidence="7">The sequence shown here is derived from an EMBL/GenBank/DDBJ whole genome shotgun (WGS) entry which is preliminary data.</text>
</comment>
<name>A0A430RBL9_THESC</name>
<evidence type="ECO:0000259" key="6">
    <source>
        <dbReference type="Pfam" id="PF00441"/>
    </source>
</evidence>
<organism evidence="7 8">
    <name type="scientific">Thermus scotoductus</name>
    <dbReference type="NCBI Taxonomy" id="37636"/>
    <lineage>
        <taxon>Bacteria</taxon>
        <taxon>Thermotogati</taxon>
        <taxon>Deinococcota</taxon>
        <taxon>Deinococci</taxon>
        <taxon>Thermales</taxon>
        <taxon>Thermaceae</taxon>
        <taxon>Thermus</taxon>
    </lineage>
</organism>
<gene>
    <name evidence="7" type="ORF">CSW47_06260</name>
</gene>
<dbReference type="RefSeq" id="WP_301336479.1">
    <property type="nucleotide sequence ID" value="NZ_PELP01000150.1"/>
</dbReference>
<dbReference type="GO" id="GO:0003995">
    <property type="term" value="F:acyl-CoA dehydrogenase activity"/>
    <property type="evidence" value="ECO:0007669"/>
    <property type="project" value="InterPro"/>
</dbReference>
<protein>
    <submittedName>
        <fullName evidence="7">Acyl-CoA dehydrogenase</fullName>
    </submittedName>
</protein>
<dbReference type="InterPro" id="IPR009075">
    <property type="entry name" value="AcylCo_DH/oxidase_C"/>
</dbReference>
<evidence type="ECO:0000256" key="1">
    <source>
        <dbReference type="ARBA" id="ARBA00001974"/>
    </source>
</evidence>
<comment type="similarity">
    <text evidence="2">Belongs to the acyl-CoA dehydrogenase family.</text>
</comment>
<dbReference type="InterPro" id="IPR006089">
    <property type="entry name" value="Acyl-CoA_DH_CS"/>
</dbReference>
<dbReference type="Gene3D" id="1.20.140.10">
    <property type="entry name" value="Butyryl-CoA Dehydrogenase, subunit A, domain 3"/>
    <property type="match status" value="1"/>
</dbReference>